<dbReference type="RefSeq" id="XP_050941584.1">
    <property type="nucleotide sequence ID" value="XM_051085627.1"/>
</dbReference>
<dbReference type="PANTHER" id="PTHR11439">
    <property type="entry name" value="GAG-POL-RELATED RETROTRANSPOSON"/>
    <property type="match status" value="1"/>
</dbReference>
<evidence type="ECO:0000313" key="1">
    <source>
        <dbReference type="Proteomes" id="UP001652600"/>
    </source>
</evidence>
<sequence length="162" mass="18028">MKLVGSGTTNERIKHLGLLVETIITVVVSGRSVNQSEYTSIIGSLRYVADYTRPDIAYVVGLPCRFTNRPSLEHYKEIERVMRYLKKTQDLGLHYKEFPAVLEDYNDADWNSLSNDSKATSGYIFKIAGGAVAWKSKKQTILAQSTMGLEMIALATASEEAT</sequence>
<accession>A0ABM3KUW7</accession>
<proteinExistence type="predicted"/>
<evidence type="ECO:0000313" key="2">
    <source>
        <dbReference type="RefSeq" id="XP_050941584.1"/>
    </source>
</evidence>
<dbReference type="PANTHER" id="PTHR11439:SF440">
    <property type="entry name" value="INTEGRASE CATALYTIC DOMAIN-CONTAINING PROTEIN"/>
    <property type="match status" value="1"/>
</dbReference>
<dbReference type="GeneID" id="127149755"/>
<gene>
    <name evidence="2" type="primary">LOC127149755</name>
</gene>
<dbReference type="Proteomes" id="UP001652600">
    <property type="component" value="Chromosome 6"/>
</dbReference>
<keyword evidence="1" id="KW-1185">Reference proteome</keyword>
<reference evidence="2" key="1">
    <citation type="submission" date="2025-08" db="UniProtKB">
        <authorList>
            <consortium name="RefSeq"/>
        </authorList>
    </citation>
    <scope>IDENTIFICATION</scope>
    <source>
        <tissue evidence="2">Stem</tissue>
    </source>
</reference>
<dbReference type="CDD" id="cd09272">
    <property type="entry name" value="RNase_HI_RT_Ty1"/>
    <property type="match status" value="1"/>
</dbReference>
<organism evidence="1 2">
    <name type="scientific">Cucumis melo</name>
    <name type="common">Muskmelon</name>
    <dbReference type="NCBI Taxonomy" id="3656"/>
    <lineage>
        <taxon>Eukaryota</taxon>
        <taxon>Viridiplantae</taxon>
        <taxon>Streptophyta</taxon>
        <taxon>Embryophyta</taxon>
        <taxon>Tracheophyta</taxon>
        <taxon>Spermatophyta</taxon>
        <taxon>Magnoliopsida</taxon>
        <taxon>eudicotyledons</taxon>
        <taxon>Gunneridae</taxon>
        <taxon>Pentapetalae</taxon>
        <taxon>rosids</taxon>
        <taxon>fabids</taxon>
        <taxon>Cucurbitales</taxon>
        <taxon>Cucurbitaceae</taxon>
        <taxon>Benincaseae</taxon>
        <taxon>Cucumis</taxon>
    </lineage>
</organism>
<name>A0ABM3KUW7_CUCME</name>
<protein>
    <submittedName>
        <fullName evidence="2">Secreted RxLR effector protein 161-like</fullName>
    </submittedName>
</protein>